<feature type="compositionally biased region" description="Basic and acidic residues" evidence="1">
    <location>
        <begin position="113"/>
        <end position="127"/>
    </location>
</feature>
<organism evidence="2 3">
    <name type="scientific">Candidatus Methylocalor cossyra</name>
    <dbReference type="NCBI Taxonomy" id="3108543"/>
    <lineage>
        <taxon>Bacteria</taxon>
        <taxon>Pseudomonadati</taxon>
        <taxon>Pseudomonadota</taxon>
        <taxon>Gammaproteobacteria</taxon>
        <taxon>Methylococcales</taxon>
        <taxon>Methylococcaceae</taxon>
        <taxon>Candidatus Methylocalor</taxon>
    </lineage>
</organism>
<feature type="region of interest" description="Disordered" evidence="1">
    <location>
        <begin position="113"/>
        <end position="141"/>
    </location>
</feature>
<gene>
    <name evidence="2" type="ORF">MECH1_V1_1896</name>
</gene>
<dbReference type="RefSeq" id="WP_348757255.1">
    <property type="nucleotide sequence ID" value="NZ_OZ026884.1"/>
</dbReference>
<keyword evidence="3" id="KW-1185">Reference proteome</keyword>
<protein>
    <submittedName>
        <fullName evidence="2">Uncharacterized protein</fullName>
    </submittedName>
</protein>
<sequence length="141" mass="14557">MARKQSHSEPTENAAPEAAAEPVESTEATPEQSTALERTAEPAASFTEAVHEGIEDARSAAAGFLPAVGKFVHKGVYSGFYYLTYGIVFGSLVIGKLVPANSAVAEGVRDGAKAAKEAFEAQSEARHGAHGSTPDEGLAPT</sequence>
<evidence type="ECO:0000313" key="2">
    <source>
        <dbReference type="EMBL" id="CAL1240672.1"/>
    </source>
</evidence>
<feature type="region of interest" description="Disordered" evidence="1">
    <location>
        <begin position="1"/>
        <end position="46"/>
    </location>
</feature>
<evidence type="ECO:0000256" key="1">
    <source>
        <dbReference type="SAM" id="MobiDB-lite"/>
    </source>
</evidence>
<dbReference type="Proteomes" id="UP001497493">
    <property type="component" value="Chromosome"/>
</dbReference>
<dbReference type="EMBL" id="OZ026884">
    <property type="protein sequence ID" value="CAL1240672.1"/>
    <property type="molecule type" value="Genomic_DNA"/>
</dbReference>
<feature type="compositionally biased region" description="Basic and acidic residues" evidence="1">
    <location>
        <begin position="1"/>
        <end position="10"/>
    </location>
</feature>
<evidence type="ECO:0000313" key="3">
    <source>
        <dbReference type="Proteomes" id="UP001497493"/>
    </source>
</evidence>
<feature type="compositionally biased region" description="Low complexity" evidence="1">
    <location>
        <begin position="11"/>
        <end position="31"/>
    </location>
</feature>
<accession>A0ABM9NJ67</accession>
<proteinExistence type="predicted"/>
<name>A0ABM9NJ67_9GAMM</name>
<reference evidence="2 3" key="1">
    <citation type="submission" date="2024-04" db="EMBL/GenBank/DDBJ databases">
        <authorList>
            <person name="Cremers G."/>
        </authorList>
    </citation>
    <scope>NUCLEOTIDE SEQUENCE [LARGE SCALE GENOMIC DNA]</scope>
    <source>
        <strain evidence="2">MeCH1-AG</strain>
    </source>
</reference>